<evidence type="ECO:0000313" key="5">
    <source>
        <dbReference type="EMBL" id="MFC6315387.1"/>
    </source>
</evidence>
<keyword evidence="3" id="KW-0804">Transcription</keyword>
<dbReference type="InterPro" id="IPR037923">
    <property type="entry name" value="HTH-like"/>
</dbReference>
<dbReference type="Gene3D" id="1.10.10.60">
    <property type="entry name" value="Homeodomain-like"/>
    <property type="match status" value="2"/>
</dbReference>
<feature type="domain" description="HTH araC/xylS-type" evidence="4">
    <location>
        <begin position="155"/>
        <end position="254"/>
    </location>
</feature>
<name>A0ABW1UN36_9LACO</name>
<keyword evidence="2" id="KW-0238">DNA-binding</keyword>
<keyword evidence="1" id="KW-0805">Transcription regulation</keyword>
<dbReference type="Pfam" id="PF12833">
    <property type="entry name" value="HTH_18"/>
    <property type="match status" value="1"/>
</dbReference>
<keyword evidence="6" id="KW-1185">Reference proteome</keyword>
<gene>
    <name evidence="5" type="ORF">ACFQHW_07420</name>
</gene>
<comment type="caution">
    <text evidence="5">The sequence shown here is derived from an EMBL/GenBank/DDBJ whole genome shotgun (WGS) entry which is preliminary data.</text>
</comment>
<reference evidence="6" key="1">
    <citation type="journal article" date="2019" name="Int. J. Syst. Evol. Microbiol.">
        <title>The Global Catalogue of Microorganisms (GCM) 10K type strain sequencing project: providing services to taxonomists for standard genome sequencing and annotation.</title>
        <authorList>
            <consortium name="The Broad Institute Genomics Platform"/>
            <consortium name="The Broad Institute Genome Sequencing Center for Infectious Disease"/>
            <person name="Wu L."/>
            <person name="Ma J."/>
        </authorList>
    </citation>
    <scope>NUCLEOTIDE SEQUENCE [LARGE SCALE GENOMIC DNA]</scope>
    <source>
        <strain evidence="6">CCM 8897</strain>
    </source>
</reference>
<protein>
    <submittedName>
        <fullName evidence="5">Helix-turn-helix transcriptional regulator</fullName>
    </submittedName>
</protein>
<evidence type="ECO:0000256" key="1">
    <source>
        <dbReference type="ARBA" id="ARBA00023015"/>
    </source>
</evidence>
<evidence type="ECO:0000256" key="3">
    <source>
        <dbReference type="ARBA" id="ARBA00023163"/>
    </source>
</evidence>
<evidence type="ECO:0000256" key="2">
    <source>
        <dbReference type="ARBA" id="ARBA00023125"/>
    </source>
</evidence>
<proteinExistence type="predicted"/>
<dbReference type="SUPFAM" id="SSF51215">
    <property type="entry name" value="Regulatory protein AraC"/>
    <property type="match status" value="1"/>
</dbReference>
<dbReference type="SMART" id="SM00342">
    <property type="entry name" value="HTH_ARAC"/>
    <property type="match status" value="1"/>
</dbReference>
<dbReference type="InterPro" id="IPR009057">
    <property type="entry name" value="Homeodomain-like_sf"/>
</dbReference>
<evidence type="ECO:0000313" key="6">
    <source>
        <dbReference type="Proteomes" id="UP001596310"/>
    </source>
</evidence>
<dbReference type="RefSeq" id="WP_125597640.1">
    <property type="nucleotide sequence ID" value="NZ_JBHSSM010000017.1"/>
</dbReference>
<dbReference type="Proteomes" id="UP001596310">
    <property type="component" value="Unassembled WGS sequence"/>
</dbReference>
<evidence type="ECO:0000259" key="4">
    <source>
        <dbReference type="PROSITE" id="PS01124"/>
    </source>
</evidence>
<dbReference type="PROSITE" id="PS01124">
    <property type="entry name" value="HTH_ARAC_FAMILY_2"/>
    <property type="match status" value="1"/>
</dbReference>
<dbReference type="EMBL" id="JBHSSM010000017">
    <property type="protein sequence ID" value="MFC6315387.1"/>
    <property type="molecule type" value="Genomic_DNA"/>
</dbReference>
<dbReference type="PANTHER" id="PTHR43280">
    <property type="entry name" value="ARAC-FAMILY TRANSCRIPTIONAL REGULATOR"/>
    <property type="match status" value="1"/>
</dbReference>
<accession>A0ABW1UN36</accession>
<dbReference type="SUPFAM" id="SSF46689">
    <property type="entry name" value="Homeodomain-like"/>
    <property type="match status" value="2"/>
</dbReference>
<dbReference type="InterPro" id="IPR018060">
    <property type="entry name" value="HTH_AraC"/>
</dbReference>
<organism evidence="5 6">
    <name type="scientific">Lapidilactobacillus achengensis</name>
    <dbReference type="NCBI Taxonomy" id="2486000"/>
    <lineage>
        <taxon>Bacteria</taxon>
        <taxon>Bacillati</taxon>
        <taxon>Bacillota</taxon>
        <taxon>Bacilli</taxon>
        <taxon>Lactobacillales</taxon>
        <taxon>Lactobacillaceae</taxon>
        <taxon>Lapidilactobacillus</taxon>
    </lineage>
</organism>
<sequence>MFDPEINQYVYWEGKQRFLLEKDTDPQWIIYLIEYGSCNYKIQGQSGTASRGSIIICPPYVEFERCIKEKLTFHFFRFSFHGDSPYINSLPVTLIDKQRILSTAAILCKFPYDTSSFSKEYRKTVLQDLIMLAIITNCNPAINQFNIPYKDPLIRDAINFLGKISNDDAISISEIAARLCITPSYFSRKFKSTTGYTPIEYRNMVRVRHAQKLLLETNWTLDDIAEKCGLSNGFYLSRLFSKYIGVCPQKYRILHQI</sequence>
<dbReference type="PANTHER" id="PTHR43280:SF2">
    <property type="entry name" value="HTH-TYPE TRANSCRIPTIONAL REGULATOR EXSA"/>
    <property type="match status" value="1"/>
</dbReference>